<dbReference type="GO" id="GO:0046871">
    <property type="term" value="F:N-acetylgalactosamine binding"/>
    <property type="evidence" value="ECO:0007669"/>
    <property type="project" value="TreeGrafter"/>
</dbReference>
<dbReference type="InterPro" id="IPR037221">
    <property type="entry name" value="H-type_lectin_dom_sf"/>
</dbReference>
<keyword evidence="3" id="KW-1185">Reference proteome</keyword>
<dbReference type="GO" id="GO:0006508">
    <property type="term" value="P:proteolysis"/>
    <property type="evidence" value="ECO:0007669"/>
    <property type="project" value="InterPro"/>
</dbReference>
<dbReference type="Gene3D" id="2.60.40.2080">
    <property type="match status" value="3"/>
</dbReference>
<dbReference type="InterPro" id="IPR024079">
    <property type="entry name" value="MetalloPept_cat_dom_sf"/>
</dbReference>
<comment type="caution">
    <text evidence="2">The sequence shown here is derived from an EMBL/GenBank/DDBJ whole genome shotgun (WGS) entry which is preliminary data.</text>
</comment>
<evidence type="ECO:0000259" key="1">
    <source>
        <dbReference type="SMART" id="SM00235"/>
    </source>
</evidence>
<evidence type="ECO:0000313" key="2">
    <source>
        <dbReference type="EMBL" id="PSR73833.1"/>
    </source>
</evidence>
<accession>A0A2R6NN68</accession>
<dbReference type="OrthoDB" id="2766819at2759"/>
<organism evidence="2 3">
    <name type="scientific">Hermanssonia centrifuga</name>
    <dbReference type="NCBI Taxonomy" id="98765"/>
    <lineage>
        <taxon>Eukaryota</taxon>
        <taxon>Fungi</taxon>
        <taxon>Dikarya</taxon>
        <taxon>Basidiomycota</taxon>
        <taxon>Agaricomycotina</taxon>
        <taxon>Agaricomycetes</taxon>
        <taxon>Polyporales</taxon>
        <taxon>Meruliaceae</taxon>
        <taxon>Hermanssonia</taxon>
    </lineage>
</organism>
<dbReference type="EMBL" id="MLYV02001059">
    <property type="protein sequence ID" value="PSR73833.1"/>
    <property type="molecule type" value="Genomic_DNA"/>
</dbReference>
<feature type="domain" description="Peptidase metallopeptidase" evidence="1">
    <location>
        <begin position="60"/>
        <end position="203"/>
    </location>
</feature>
<dbReference type="SUPFAM" id="SSF55486">
    <property type="entry name" value="Metalloproteases ('zincins'), catalytic domain"/>
    <property type="match status" value="1"/>
</dbReference>
<dbReference type="SMART" id="SM00235">
    <property type="entry name" value="ZnMc"/>
    <property type="match status" value="1"/>
</dbReference>
<dbReference type="GO" id="GO:0008237">
    <property type="term" value="F:metallopeptidase activity"/>
    <property type="evidence" value="ECO:0007669"/>
    <property type="project" value="InterPro"/>
</dbReference>
<dbReference type="PANTHER" id="PTHR46938">
    <property type="entry name" value="DISCOIDIN-1 SUBUNIT A-RELATED-RELATED"/>
    <property type="match status" value="1"/>
</dbReference>
<protein>
    <recommendedName>
        <fullName evidence="1">Peptidase metallopeptidase domain-containing protein</fullName>
    </recommendedName>
</protein>
<dbReference type="CDD" id="cd04327">
    <property type="entry name" value="ZnMc_MMP_like_3"/>
    <property type="match status" value="1"/>
</dbReference>
<dbReference type="InterPro" id="IPR006026">
    <property type="entry name" value="Peptidase_Metallo"/>
</dbReference>
<dbReference type="Pfam" id="PF09458">
    <property type="entry name" value="H_lectin"/>
    <property type="match status" value="3"/>
</dbReference>
<dbReference type="Proteomes" id="UP000186601">
    <property type="component" value="Unassembled WGS sequence"/>
</dbReference>
<gene>
    <name evidence="2" type="ORF">PHLCEN_2v10339</name>
</gene>
<sequence>MSQPHACAQLFLPAEDSERAIRAALTENPKNATYFSAPTPDGVAADAGMGGAPMALALSVRKMWAAGRTLRVSLRGGSEIVRSKVKQFAATWSQHANIHFEFVAQEPAEIRVGFEMNGRSWSYVGTDCLTIAAADPTMNFGWFTDVTPDDEFSRTTIHEFGHAIGCIHEHQQPNARINWDRNFVYNYYAVNSGWSRAQVDSQVFAQYDAVRDNIQSTVFDGTSIMEYPIPPGFTTDGFTVGWNNHLSANDIQFIGTMYPFPPTSLTSLETGSFNTMSIRSWDRPANENVGTINFTIPRPSPPTLLLGINWFDMGFNVNTRLLCKVVNVAQTSASINLQSFSDTVNYSSGCSWLTVPSGDSDFQSGHFSTADDHVWSSPQALTSRKITFAKAYSAPPKVVVWLDSIDVGYNCNPRFTVFASDIQADGFTIHVDTWGGSNLYLGGATWAAYSANRTDIRSGSYNITDVRSWDSPQLLNAGQVAFGGANFSKLPNVFMALNSIDVAPRVNPRIRLSASDITTSGMTWHLDAWSDTVLYTAGASYIAFDQ</sequence>
<dbReference type="GO" id="GO:0030247">
    <property type="term" value="F:polysaccharide binding"/>
    <property type="evidence" value="ECO:0007669"/>
    <property type="project" value="TreeGrafter"/>
</dbReference>
<dbReference type="GO" id="GO:0009986">
    <property type="term" value="C:cell surface"/>
    <property type="evidence" value="ECO:0007669"/>
    <property type="project" value="TreeGrafter"/>
</dbReference>
<dbReference type="InterPro" id="IPR052487">
    <property type="entry name" value="Galactose-binding_lectin"/>
</dbReference>
<evidence type="ECO:0000313" key="3">
    <source>
        <dbReference type="Proteomes" id="UP000186601"/>
    </source>
</evidence>
<proteinExistence type="predicted"/>
<dbReference type="GO" id="GO:0070492">
    <property type="term" value="F:oligosaccharide binding"/>
    <property type="evidence" value="ECO:0007669"/>
    <property type="project" value="TreeGrafter"/>
</dbReference>
<reference evidence="2 3" key="1">
    <citation type="submission" date="2018-02" db="EMBL/GenBank/DDBJ databases">
        <title>Genome sequence of the basidiomycete white-rot fungus Phlebia centrifuga.</title>
        <authorList>
            <person name="Granchi Z."/>
            <person name="Peng M."/>
            <person name="de Vries R.P."/>
            <person name="Hilden K."/>
            <person name="Makela M.R."/>
            <person name="Grigoriev I."/>
            <person name="Riley R."/>
        </authorList>
    </citation>
    <scope>NUCLEOTIDE SEQUENCE [LARGE SCALE GENOMIC DNA]</scope>
    <source>
        <strain evidence="2 3">FBCC195</strain>
    </source>
</reference>
<dbReference type="Gene3D" id="3.40.390.10">
    <property type="entry name" value="Collagenase (Catalytic Domain)"/>
    <property type="match status" value="1"/>
</dbReference>
<dbReference type="GO" id="GO:0098609">
    <property type="term" value="P:cell-cell adhesion"/>
    <property type="evidence" value="ECO:0007669"/>
    <property type="project" value="TreeGrafter"/>
</dbReference>
<dbReference type="InterPro" id="IPR019019">
    <property type="entry name" value="H-type_lectin_domain"/>
</dbReference>
<dbReference type="AlphaFoldDB" id="A0A2R6NN68"/>
<name>A0A2R6NN68_9APHY</name>
<dbReference type="SUPFAM" id="SSF141086">
    <property type="entry name" value="Agglutinin HPA-like"/>
    <property type="match status" value="3"/>
</dbReference>
<dbReference type="GO" id="GO:0008270">
    <property type="term" value="F:zinc ion binding"/>
    <property type="evidence" value="ECO:0007669"/>
    <property type="project" value="InterPro"/>
</dbReference>
<dbReference type="GO" id="GO:0098636">
    <property type="term" value="C:protein complex involved in cell adhesion"/>
    <property type="evidence" value="ECO:0007669"/>
    <property type="project" value="TreeGrafter"/>
</dbReference>
<dbReference type="STRING" id="98765.A0A2R6NN68"/>